<evidence type="ECO:0000256" key="3">
    <source>
        <dbReference type="ARBA" id="ARBA00023134"/>
    </source>
</evidence>
<dbReference type="CDD" id="cd01856">
    <property type="entry name" value="YlqF"/>
    <property type="match status" value="1"/>
</dbReference>
<evidence type="ECO:0000256" key="4">
    <source>
        <dbReference type="PIRNR" id="PIRNR006230"/>
    </source>
</evidence>
<organism evidence="7 8">
    <name type="scientific">Bianquea renquensis</name>
    <dbReference type="NCBI Taxonomy" id="2763661"/>
    <lineage>
        <taxon>Bacteria</taxon>
        <taxon>Bacillati</taxon>
        <taxon>Bacillota</taxon>
        <taxon>Clostridia</taxon>
        <taxon>Eubacteriales</taxon>
        <taxon>Bianqueaceae</taxon>
        <taxon>Bianquea</taxon>
    </lineage>
</organism>
<dbReference type="PIRSF" id="PIRSF006230">
    <property type="entry name" value="MG442"/>
    <property type="match status" value="1"/>
</dbReference>
<dbReference type="NCBIfam" id="TIGR03596">
    <property type="entry name" value="GTPase_YlqF"/>
    <property type="match status" value="1"/>
</dbReference>
<dbReference type="Gene3D" id="3.40.50.300">
    <property type="entry name" value="P-loop containing nucleotide triphosphate hydrolases"/>
    <property type="match status" value="1"/>
</dbReference>
<dbReference type="Gene3D" id="1.10.1580.10">
    <property type="match status" value="1"/>
</dbReference>
<gene>
    <name evidence="7" type="primary">ylqF</name>
    <name evidence="7" type="ORF">H8730_15360</name>
</gene>
<dbReference type="InterPro" id="IPR023179">
    <property type="entry name" value="GTP-bd_ortho_bundle_sf"/>
</dbReference>
<comment type="subcellular location">
    <subcellularLocation>
        <location evidence="4">Cytoplasm</location>
    </subcellularLocation>
</comment>
<comment type="function">
    <text evidence="4">Required for a late step of 50S ribosomal subunit assembly. Has GTPase activity.</text>
</comment>
<dbReference type="InterPro" id="IPR006073">
    <property type="entry name" value="GTP-bd"/>
</dbReference>
<protein>
    <recommendedName>
        <fullName evidence="1 4">Ribosome biogenesis GTPase A</fullName>
    </recommendedName>
</protein>
<keyword evidence="8" id="KW-1185">Reference proteome</keyword>
<evidence type="ECO:0000256" key="1">
    <source>
        <dbReference type="ARBA" id="ARBA00014898"/>
    </source>
</evidence>
<keyword evidence="4" id="KW-0963">Cytoplasm</keyword>
<dbReference type="PANTHER" id="PTHR45782">
    <property type="entry name" value="MITOCHONDRIAL RIBOSOME-ASSOCIATED GTPASE 1"/>
    <property type="match status" value="1"/>
</dbReference>
<proteinExistence type="inferred from homology"/>
<dbReference type="AlphaFoldDB" id="A0A926HYJ8"/>
<feature type="binding site" evidence="5">
    <location>
        <begin position="58"/>
        <end position="61"/>
    </location>
    <ligand>
        <name>GTP</name>
        <dbReference type="ChEBI" id="CHEBI:37565"/>
    </ligand>
</feature>
<dbReference type="PROSITE" id="PS51721">
    <property type="entry name" value="G_CP"/>
    <property type="match status" value="1"/>
</dbReference>
<dbReference type="GO" id="GO:0005737">
    <property type="term" value="C:cytoplasm"/>
    <property type="evidence" value="ECO:0007669"/>
    <property type="project" value="UniProtKB-SubCell"/>
</dbReference>
<dbReference type="PANTHER" id="PTHR45782:SF4">
    <property type="entry name" value="MITOCHONDRIAL RIBOSOME-ASSOCIATED GTPASE 1"/>
    <property type="match status" value="1"/>
</dbReference>
<comment type="similarity">
    <text evidence="4">Belongs to the TRAFAC class YlqF/YawG GTPase family. MTG1 subfamily.</text>
</comment>
<evidence type="ECO:0000313" key="7">
    <source>
        <dbReference type="EMBL" id="MBC8544922.1"/>
    </source>
</evidence>
<accession>A0A926HYJ8</accession>
<evidence type="ECO:0000259" key="6">
    <source>
        <dbReference type="PROSITE" id="PS51721"/>
    </source>
</evidence>
<evidence type="ECO:0000313" key="8">
    <source>
        <dbReference type="Proteomes" id="UP000657006"/>
    </source>
</evidence>
<dbReference type="EMBL" id="JACRSQ010000036">
    <property type="protein sequence ID" value="MBC8544922.1"/>
    <property type="molecule type" value="Genomic_DNA"/>
</dbReference>
<dbReference type="GO" id="GO:0006412">
    <property type="term" value="P:translation"/>
    <property type="evidence" value="ECO:0007669"/>
    <property type="project" value="TreeGrafter"/>
</dbReference>
<dbReference type="SUPFAM" id="SSF52540">
    <property type="entry name" value="P-loop containing nucleoside triphosphate hydrolases"/>
    <property type="match status" value="1"/>
</dbReference>
<dbReference type="InterPro" id="IPR030378">
    <property type="entry name" value="G_CP_dom"/>
</dbReference>
<keyword evidence="2 4" id="KW-0547">Nucleotide-binding</keyword>
<comment type="caution">
    <text evidence="7">The sequence shown here is derived from an EMBL/GenBank/DDBJ whole genome shotgun (WGS) entry which is preliminary data.</text>
</comment>
<dbReference type="GO" id="GO:0003924">
    <property type="term" value="F:GTPase activity"/>
    <property type="evidence" value="ECO:0007669"/>
    <property type="project" value="TreeGrafter"/>
</dbReference>
<evidence type="ECO:0000256" key="5">
    <source>
        <dbReference type="PIRSR" id="PIRSR006230-1"/>
    </source>
</evidence>
<dbReference type="RefSeq" id="WP_177719607.1">
    <property type="nucleotide sequence ID" value="NZ_JACRSQ010000036.1"/>
</dbReference>
<dbReference type="InterPro" id="IPR027417">
    <property type="entry name" value="P-loop_NTPase"/>
</dbReference>
<dbReference type="Pfam" id="PF01926">
    <property type="entry name" value="MMR_HSR1"/>
    <property type="match status" value="1"/>
</dbReference>
<dbReference type="Proteomes" id="UP000657006">
    <property type="component" value="Unassembled WGS sequence"/>
</dbReference>
<keyword evidence="3 4" id="KW-0342">GTP-binding</keyword>
<feature type="binding site" evidence="5">
    <location>
        <position position="175"/>
    </location>
    <ligand>
        <name>GTP</name>
        <dbReference type="ChEBI" id="CHEBI:37565"/>
    </ligand>
</feature>
<dbReference type="GO" id="GO:0005525">
    <property type="term" value="F:GTP binding"/>
    <property type="evidence" value="ECO:0007669"/>
    <property type="project" value="UniProtKB-KW"/>
</dbReference>
<feature type="binding site" evidence="5">
    <location>
        <begin position="130"/>
        <end position="135"/>
    </location>
    <ligand>
        <name>GTP</name>
        <dbReference type="ChEBI" id="CHEBI:37565"/>
    </ligand>
</feature>
<dbReference type="FunFam" id="3.40.50.300:FF:000590">
    <property type="entry name" value="Ribosome biogenesis GTPase A"/>
    <property type="match status" value="1"/>
</dbReference>
<name>A0A926HYJ8_9FIRM</name>
<dbReference type="InterPro" id="IPR016478">
    <property type="entry name" value="GTPase_MTG1"/>
</dbReference>
<feature type="domain" description="CP-type G" evidence="6">
    <location>
        <begin position="10"/>
        <end position="179"/>
    </location>
</feature>
<dbReference type="InterPro" id="IPR019991">
    <property type="entry name" value="GTP-bd_ribosome_bgen"/>
</dbReference>
<reference evidence="7" key="1">
    <citation type="submission" date="2020-08" db="EMBL/GenBank/DDBJ databases">
        <title>Genome public.</title>
        <authorList>
            <person name="Liu C."/>
            <person name="Sun Q."/>
        </authorList>
    </citation>
    <scope>NUCLEOTIDE SEQUENCE</scope>
    <source>
        <strain evidence="7">NSJ-32</strain>
    </source>
</reference>
<sequence>MEIQWFPGHMTKTRRMMEEDIKLVDLVVEVVDARIPFSSKNPYLDTLWQRRPRIIALNKSDLADPDATKAWKAWYERQGFGVVELDALHNRGLQQIPELCRSLLKDKRERDARRGMQNRPMRLMITGIPNVGKSTVINQVAGRAGAAKTGNKPGVTRGKQWIRIKKDLELLDTPGILWPKFEDPQIGTRIAFIGSIKDEILDLYTLAVELVAFLQRERPQMLSQRYGLEDSELRATPEAVLEFIGNRRGHRMAGGAIDVERTARMVLDEFRMGKLGRITLEYPPEEALQR</sequence>
<evidence type="ECO:0000256" key="2">
    <source>
        <dbReference type="ARBA" id="ARBA00022741"/>
    </source>
</evidence>